<keyword evidence="2" id="KW-1133">Transmembrane helix</keyword>
<evidence type="ECO:0000259" key="3">
    <source>
        <dbReference type="Pfam" id="PF26635"/>
    </source>
</evidence>
<protein>
    <recommendedName>
        <fullName evidence="3">DUF8208 domain-containing protein</fullName>
    </recommendedName>
</protein>
<feature type="region of interest" description="Disordered" evidence="1">
    <location>
        <begin position="703"/>
        <end position="728"/>
    </location>
</feature>
<feature type="region of interest" description="Disordered" evidence="1">
    <location>
        <begin position="449"/>
        <end position="672"/>
    </location>
</feature>
<feature type="compositionally biased region" description="Low complexity" evidence="1">
    <location>
        <begin position="591"/>
        <end position="605"/>
    </location>
</feature>
<organism evidence="4 5">
    <name type="scientific">Listeria booriae</name>
    <dbReference type="NCBI Taxonomy" id="1552123"/>
    <lineage>
        <taxon>Bacteria</taxon>
        <taxon>Bacillati</taxon>
        <taxon>Bacillota</taxon>
        <taxon>Bacilli</taxon>
        <taxon>Bacillales</taxon>
        <taxon>Listeriaceae</taxon>
        <taxon>Listeria</taxon>
    </lineage>
</organism>
<reference evidence="4 5" key="1">
    <citation type="submission" date="2020-03" db="EMBL/GenBank/DDBJ databases">
        <title>Soil Listeria distribution.</title>
        <authorList>
            <person name="Liao J."/>
            <person name="Wiedmann M."/>
        </authorList>
    </citation>
    <scope>NUCLEOTIDE SEQUENCE [LARGE SCALE GENOMIC DNA]</scope>
    <source>
        <strain evidence="4 5">FSL L7-1387</strain>
    </source>
</reference>
<feature type="domain" description="DUF8208" evidence="3">
    <location>
        <begin position="63"/>
        <end position="403"/>
    </location>
</feature>
<dbReference type="Pfam" id="PF26635">
    <property type="entry name" value="DUF8208"/>
    <property type="match status" value="1"/>
</dbReference>
<dbReference type="InterPro" id="IPR058521">
    <property type="entry name" value="DUF8208"/>
</dbReference>
<dbReference type="AlphaFoldDB" id="A0A7X1CGL3"/>
<feature type="compositionally biased region" description="Basic and acidic residues" evidence="1">
    <location>
        <begin position="517"/>
        <end position="533"/>
    </location>
</feature>
<dbReference type="InterPro" id="IPR058066">
    <property type="entry name" value="pXO2-14_N"/>
</dbReference>
<feature type="transmembrane region" description="Helical" evidence="2">
    <location>
        <begin position="276"/>
        <end position="295"/>
    </location>
</feature>
<dbReference type="RefSeq" id="WP_185430480.1">
    <property type="nucleotide sequence ID" value="NZ_JAARRW010000010.1"/>
</dbReference>
<evidence type="ECO:0000256" key="2">
    <source>
        <dbReference type="SAM" id="Phobius"/>
    </source>
</evidence>
<keyword evidence="2" id="KW-0812">Transmembrane</keyword>
<dbReference type="PROSITE" id="PS51257">
    <property type="entry name" value="PROKAR_LIPOPROTEIN"/>
    <property type="match status" value="1"/>
</dbReference>
<feature type="compositionally biased region" description="Basic and acidic residues" evidence="1">
    <location>
        <begin position="713"/>
        <end position="728"/>
    </location>
</feature>
<feature type="transmembrane region" description="Helical" evidence="2">
    <location>
        <begin position="110"/>
        <end position="130"/>
    </location>
</feature>
<feature type="transmembrane region" description="Helical" evidence="2">
    <location>
        <begin position="142"/>
        <end position="162"/>
    </location>
</feature>
<keyword evidence="2" id="KW-0472">Membrane</keyword>
<sequence length="728" mass="79577">MTLWRKPWVWLGVLSGFAFLIGCLSFSQPVVQAAAIAVSKIEAVDLLNTFSDYLTRGSQINFFFREGTFMIIKGLAACVNFFADAAYQVSTLGNLFDTDQFQRFYQPFTYLKRFFLTLSLACVFFLLTIGRKMEFDQIFTNMLLVLMIVASLPTLVDGALGLTGEYNEYMNDGKTKPGEQIIIDNLTDVTLFGANGWTTTELDEKNHLTNIKYVEITEQITEPAKIDDGMGLLAYRNTLNFKGEEVADKFSYSLPGWLSFLQNALGSGYYRWDANFGTMIISLAVTLLVYVLSAIRMARIQLEITFNQAFASILAFADIRTMSRFKQVVFNIFASIFTMMCIFAMIRIYNMFTTFAADSDLGLAAYLCVQVGAAWFALDGPVMVERVLGVDAGLQSAWGLVGGAIGAKKLAGLGKKIAGAGANAAISGGAYLAGAMNGLSNNSKPSYAGLHGSGGKTSGGGNAESEKGKGLHQMNGEGKEEETENGKPKEQQNKQQNPATETNKQAQGNGGNNGKQEASEGIKPEQTSKDQPDIQRAPSQAPDADFDSLMAAGGPPPEGDADMQSMDNMRTPDFHTADARSEAMATSPQPNNSTSSDGQDTTSGQPDPTMEAQRKHTQAEPRGIAASQRTIGAGARPTDTKKDRQQYKNMVAPGTRLRKNKESYTRARKNPDVLSRDNRRLGEAAKDRLMKVPFIDRANRAYTLGKNTTSRSRITDEGYDPKNKKREE</sequence>
<comment type="caution">
    <text evidence="4">The sequence shown here is derived from an EMBL/GenBank/DDBJ whole genome shotgun (WGS) entry which is preliminary data.</text>
</comment>
<feature type="compositionally biased region" description="Low complexity" evidence="1">
    <location>
        <begin position="493"/>
        <end position="507"/>
    </location>
</feature>
<dbReference type="NCBIfam" id="NF045890">
    <property type="entry name" value="conj_pls20_p028"/>
    <property type="match status" value="1"/>
</dbReference>
<feature type="compositionally biased region" description="Gly residues" evidence="1">
    <location>
        <begin position="451"/>
        <end position="462"/>
    </location>
</feature>
<proteinExistence type="predicted"/>
<evidence type="ECO:0000313" key="4">
    <source>
        <dbReference type="EMBL" id="MBC1563594.1"/>
    </source>
</evidence>
<feature type="compositionally biased region" description="Basic and acidic residues" evidence="1">
    <location>
        <begin position="660"/>
        <end position="672"/>
    </location>
</feature>
<feature type="transmembrane region" description="Helical" evidence="2">
    <location>
        <begin position="328"/>
        <end position="349"/>
    </location>
</feature>
<name>A0A7X1CGL3_9LIST</name>
<gene>
    <name evidence="4" type="ORF">HB902_16085</name>
</gene>
<dbReference type="Proteomes" id="UP000541955">
    <property type="component" value="Unassembled WGS sequence"/>
</dbReference>
<dbReference type="EMBL" id="JAARRW010000010">
    <property type="protein sequence ID" value="MBC1563594.1"/>
    <property type="molecule type" value="Genomic_DNA"/>
</dbReference>
<feature type="compositionally biased region" description="Basic and acidic residues" evidence="1">
    <location>
        <begin position="570"/>
        <end position="581"/>
    </location>
</feature>
<evidence type="ECO:0000256" key="1">
    <source>
        <dbReference type="SAM" id="MobiDB-lite"/>
    </source>
</evidence>
<accession>A0A7X1CGL3</accession>
<evidence type="ECO:0000313" key="5">
    <source>
        <dbReference type="Proteomes" id="UP000541955"/>
    </source>
</evidence>